<keyword evidence="5" id="KW-1185">Reference proteome</keyword>
<dbReference type="InterPro" id="IPR001387">
    <property type="entry name" value="Cro/C1-type_HTH"/>
</dbReference>
<feature type="coiled-coil region" evidence="2">
    <location>
        <begin position="94"/>
        <end position="125"/>
    </location>
</feature>
<gene>
    <name evidence="4" type="ORF">OH806_13005</name>
</gene>
<evidence type="ECO:0000313" key="5">
    <source>
        <dbReference type="Proteomes" id="UP001163719"/>
    </source>
</evidence>
<keyword evidence="1" id="KW-0238">DNA-binding</keyword>
<accession>A0ABT3HR12</accession>
<evidence type="ECO:0000313" key="4">
    <source>
        <dbReference type="EMBL" id="MCW3162184.1"/>
    </source>
</evidence>
<dbReference type="SUPFAM" id="SSF47413">
    <property type="entry name" value="lambda repressor-like DNA-binding domains"/>
    <property type="match status" value="1"/>
</dbReference>
<dbReference type="RefSeq" id="WP_264744106.1">
    <property type="nucleotide sequence ID" value="NZ_JAPDHV010000006.1"/>
</dbReference>
<evidence type="ECO:0000259" key="3">
    <source>
        <dbReference type="PROSITE" id="PS50943"/>
    </source>
</evidence>
<dbReference type="CDD" id="cd00093">
    <property type="entry name" value="HTH_XRE"/>
    <property type="match status" value="1"/>
</dbReference>
<dbReference type="PANTHER" id="PTHR46558:SF4">
    <property type="entry name" value="DNA-BIDING PHAGE PROTEIN"/>
    <property type="match status" value="1"/>
</dbReference>
<reference evidence="4" key="1">
    <citation type="submission" date="2022-10" db="EMBL/GenBank/DDBJ databases">
        <title>Chryseobacterium babae sp. nov. isolated from the gut of the beetle Oryctes rhinoceros, and Chryseobacterium kimseyorum sp. nov., isolated from a stick insect rearing cage.</title>
        <authorList>
            <person name="Shelomi M."/>
            <person name="Han C.-J."/>
            <person name="Chen W.-M."/>
            <person name="Chen H.-K."/>
            <person name="Liaw S.-J."/>
            <person name="Muhle E."/>
            <person name="Clermont D."/>
        </authorList>
    </citation>
    <scope>NUCLEOTIDE SEQUENCE</scope>
    <source>
        <strain evidence="4">WLa1L2M3</strain>
    </source>
</reference>
<protein>
    <submittedName>
        <fullName evidence="4">Helix-turn-helix domain-containing protein</fullName>
    </submittedName>
</protein>
<dbReference type="PROSITE" id="PS50943">
    <property type="entry name" value="HTH_CROC1"/>
    <property type="match status" value="1"/>
</dbReference>
<dbReference type="Proteomes" id="UP001163719">
    <property type="component" value="Unassembled WGS sequence"/>
</dbReference>
<evidence type="ECO:0000256" key="2">
    <source>
        <dbReference type="SAM" id="Coils"/>
    </source>
</evidence>
<dbReference type="Gene3D" id="1.10.260.40">
    <property type="entry name" value="lambda repressor-like DNA-binding domains"/>
    <property type="match status" value="1"/>
</dbReference>
<feature type="domain" description="HTH cro/C1-type" evidence="3">
    <location>
        <begin position="8"/>
        <end position="62"/>
    </location>
</feature>
<sequence length="125" mass="14741">MMATKTKLQETRIKKGLSQEQIANMLGMTQSNYSRKENGSSKISQREWEKLSKTLEVPMEDIFENDDSHIFIFQDHSTGNYKGINNIYSIPEHIEQLLETQRKYIDKLEEENQTLREEINTLKRS</sequence>
<dbReference type="EMBL" id="JAPDHV010000006">
    <property type="protein sequence ID" value="MCW3162184.1"/>
    <property type="molecule type" value="Genomic_DNA"/>
</dbReference>
<comment type="caution">
    <text evidence="4">The sequence shown here is derived from an EMBL/GenBank/DDBJ whole genome shotgun (WGS) entry which is preliminary data.</text>
</comment>
<dbReference type="SMART" id="SM00530">
    <property type="entry name" value="HTH_XRE"/>
    <property type="match status" value="1"/>
</dbReference>
<proteinExistence type="predicted"/>
<organism evidence="4 5">
    <name type="scientific">Chryseobacterium oryctis</name>
    <dbReference type="NCBI Taxonomy" id="2952618"/>
    <lineage>
        <taxon>Bacteria</taxon>
        <taxon>Pseudomonadati</taxon>
        <taxon>Bacteroidota</taxon>
        <taxon>Flavobacteriia</taxon>
        <taxon>Flavobacteriales</taxon>
        <taxon>Weeksellaceae</taxon>
        <taxon>Chryseobacterium group</taxon>
        <taxon>Chryseobacterium</taxon>
    </lineage>
</organism>
<dbReference type="PANTHER" id="PTHR46558">
    <property type="entry name" value="TRACRIPTIONAL REGULATORY PROTEIN-RELATED-RELATED"/>
    <property type="match status" value="1"/>
</dbReference>
<dbReference type="InterPro" id="IPR010982">
    <property type="entry name" value="Lambda_DNA-bd_dom_sf"/>
</dbReference>
<name>A0ABT3HR12_9FLAO</name>
<dbReference type="Pfam" id="PF01381">
    <property type="entry name" value="HTH_3"/>
    <property type="match status" value="1"/>
</dbReference>
<keyword evidence="2" id="KW-0175">Coiled coil</keyword>
<evidence type="ECO:0000256" key="1">
    <source>
        <dbReference type="ARBA" id="ARBA00023125"/>
    </source>
</evidence>